<feature type="signal peptide" evidence="2">
    <location>
        <begin position="1"/>
        <end position="29"/>
    </location>
</feature>
<feature type="chain" id="PRO_5001516175" evidence="2">
    <location>
        <begin position="30"/>
        <end position="311"/>
    </location>
</feature>
<accession>A0A023G352</accession>
<evidence type="ECO:0000256" key="2">
    <source>
        <dbReference type="SAM" id="SignalP"/>
    </source>
</evidence>
<dbReference type="AlphaFoldDB" id="A0A023G352"/>
<evidence type="ECO:0000313" key="3">
    <source>
        <dbReference type="EMBL" id="JAC28611.1"/>
    </source>
</evidence>
<organism evidence="3">
    <name type="scientific">Amblyomma triste</name>
    <name type="common">Neotropical tick</name>
    <dbReference type="NCBI Taxonomy" id="251400"/>
    <lineage>
        <taxon>Eukaryota</taxon>
        <taxon>Metazoa</taxon>
        <taxon>Ecdysozoa</taxon>
        <taxon>Arthropoda</taxon>
        <taxon>Chelicerata</taxon>
        <taxon>Arachnida</taxon>
        <taxon>Acari</taxon>
        <taxon>Parasitiformes</taxon>
        <taxon>Ixodida</taxon>
        <taxon>Ixodoidea</taxon>
        <taxon>Ixodidae</taxon>
        <taxon>Amblyomminae</taxon>
        <taxon>Amblyomma</taxon>
    </lineage>
</organism>
<keyword evidence="2" id="KW-0732">Signal</keyword>
<sequence length="311" mass="32487">MPWWAMPRGGASGLLLAAVLSFVAVTSEAMPTDVTSTVTADTETEEQFWKDTVAPQTNLLLRGGGAWLSRRKRSADSTGTPGGTYEQTTTPLPTGTPTPKFALSGHNEPTPAVHRQQSSHSKSHDESASVNPHGAVLESSSSKTSTEDVSDAPSLPAAGSDDSDDVAPLQPEARADESARAVEGVVSARVTTAVHSDPRVHPADIDINPQGHVRDETPADVSRPLAASEKAGVPVTPVSEEKVSESTYPTTAPAKRLPEANEGKSVLESEADHSDVAASAKKGETDGRKEDPSISASAQAQTSERGDERKS</sequence>
<feature type="non-terminal residue" evidence="3">
    <location>
        <position position="311"/>
    </location>
</feature>
<name>A0A023G352_AMBTT</name>
<feature type="region of interest" description="Disordered" evidence="1">
    <location>
        <begin position="64"/>
        <end position="311"/>
    </location>
</feature>
<proteinExistence type="evidence at transcript level"/>
<feature type="compositionally biased region" description="Polar residues" evidence="1">
    <location>
        <begin position="294"/>
        <end position="303"/>
    </location>
</feature>
<protein>
    <submittedName>
        <fullName evidence="3">Putative secreted mucin</fullName>
    </submittedName>
</protein>
<dbReference type="EMBL" id="GBBM01006807">
    <property type="protein sequence ID" value="JAC28611.1"/>
    <property type="molecule type" value="mRNA"/>
</dbReference>
<feature type="compositionally biased region" description="Basic and acidic residues" evidence="1">
    <location>
        <begin position="256"/>
        <end position="292"/>
    </location>
</feature>
<reference evidence="3" key="1">
    <citation type="submission" date="2014-03" db="EMBL/GenBank/DDBJ databases">
        <title>The sialotranscriptome of Amblyomma triste, Amblyomma parvum and Amblyomma cajennense ticks, uncovered by 454-based RNA-seq.</title>
        <authorList>
            <person name="Garcia G.R."/>
            <person name="Gardinassi L.G."/>
            <person name="Ribeiro J.M."/>
            <person name="Anatriello E."/>
            <person name="Ferreira B.R."/>
            <person name="Moreira H.N."/>
            <person name="Mafra C."/>
            <person name="Olegario M.M."/>
            <person name="Szabo P.J."/>
            <person name="Miranda-Santos I.K."/>
            <person name="Maruyama S.R."/>
        </authorList>
    </citation>
    <scope>NUCLEOTIDE SEQUENCE</scope>
    <source>
        <strain evidence="3">Mato Grasso do Sul</strain>
        <tissue evidence="3">Salivary glands</tissue>
    </source>
</reference>
<evidence type="ECO:0000256" key="1">
    <source>
        <dbReference type="SAM" id="MobiDB-lite"/>
    </source>
</evidence>
<feature type="compositionally biased region" description="Low complexity" evidence="1">
    <location>
        <begin position="88"/>
        <end position="99"/>
    </location>
</feature>